<evidence type="ECO:0000256" key="1">
    <source>
        <dbReference type="ARBA" id="ARBA00022741"/>
    </source>
</evidence>
<keyword evidence="3" id="KW-0378">Hydrolase</keyword>
<dbReference type="PANTHER" id="PTHR47545:SF1">
    <property type="entry name" value="MULTIFUNCTIONAL CCA PROTEIN"/>
    <property type="match status" value="1"/>
</dbReference>
<dbReference type="Gene3D" id="1.10.3210.10">
    <property type="entry name" value="Hypothetical protein af1432"/>
    <property type="match status" value="1"/>
</dbReference>
<reference evidence="3 4" key="1">
    <citation type="journal article" date="2014" name="Genome Announc.">
        <title>Complete Genome Sequence of Polychlorinated Biphenyl Degrader Comamonas testosteroni TK102 (NBRC 109938).</title>
        <authorList>
            <person name="Fukuda K."/>
            <person name="Hosoyama A."/>
            <person name="Tsuchikane K."/>
            <person name="Ohji S."/>
            <person name="Yamazoe A."/>
            <person name="Fujita N."/>
            <person name="Shintani M."/>
            <person name="Kimbara K."/>
        </authorList>
    </citation>
    <scope>NUCLEOTIDE SEQUENCE [LARGE SCALE GENOMIC DNA]</scope>
    <source>
        <strain evidence="3">TK102</strain>
    </source>
</reference>
<dbReference type="EMBL" id="CP006704">
    <property type="protein sequence ID" value="AIJ47323.1"/>
    <property type="molecule type" value="Genomic_DNA"/>
</dbReference>
<organism evidence="3 4">
    <name type="scientific">Comamonas testosteroni TK102</name>
    <dbReference type="NCBI Taxonomy" id="1392005"/>
    <lineage>
        <taxon>Bacteria</taxon>
        <taxon>Pseudomonadati</taxon>
        <taxon>Pseudomonadota</taxon>
        <taxon>Betaproteobacteria</taxon>
        <taxon>Burkholderiales</taxon>
        <taxon>Comamonadaceae</taxon>
        <taxon>Comamonas</taxon>
    </lineage>
</organism>
<gene>
    <name evidence="3" type="ORF">O987_16040</name>
</gene>
<accession>A0A076PNK9</accession>
<dbReference type="Pfam" id="PF01966">
    <property type="entry name" value="HD"/>
    <property type="match status" value="1"/>
</dbReference>
<evidence type="ECO:0000313" key="4">
    <source>
        <dbReference type="Proteomes" id="UP000028782"/>
    </source>
</evidence>
<dbReference type="PANTHER" id="PTHR47545">
    <property type="entry name" value="MULTIFUNCTIONAL CCA PROTEIN"/>
    <property type="match status" value="1"/>
</dbReference>
<keyword evidence="1" id="KW-0547">Nucleotide-binding</keyword>
<dbReference type="KEGG" id="ctes:O987_16040"/>
<dbReference type="CDD" id="cd00077">
    <property type="entry name" value="HDc"/>
    <property type="match status" value="1"/>
</dbReference>
<dbReference type="InterPro" id="IPR006674">
    <property type="entry name" value="HD_domain"/>
</dbReference>
<dbReference type="SUPFAM" id="SSF109604">
    <property type="entry name" value="HD-domain/PDEase-like"/>
    <property type="match status" value="1"/>
</dbReference>
<dbReference type="Gene3D" id="3.40.50.300">
    <property type="entry name" value="P-loop containing nucleotide triphosphate hydrolases"/>
    <property type="match status" value="1"/>
</dbReference>
<evidence type="ECO:0000313" key="3">
    <source>
        <dbReference type="EMBL" id="AIJ47323.1"/>
    </source>
</evidence>
<dbReference type="AlphaFoldDB" id="A0A076PNK9"/>
<dbReference type="SUPFAM" id="SSF52540">
    <property type="entry name" value="P-loop containing nucleoside triphosphate hydrolases"/>
    <property type="match status" value="1"/>
</dbReference>
<dbReference type="Proteomes" id="UP000028782">
    <property type="component" value="Chromosome"/>
</dbReference>
<dbReference type="RefSeq" id="WP_003054251.1">
    <property type="nucleotide sequence ID" value="NZ_CP006704.1"/>
</dbReference>
<proteinExistence type="predicted"/>
<dbReference type="Pfam" id="PF13671">
    <property type="entry name" value="AAA_33"/>
    <property type="match status" value="1"/>
</dbReference>
<dbReference type="InterPro" id="IPR050124">
    <property type="entry name" value="tRNA_CCA-adding_enzyme"/>
</dbReference>
<dbReference type="GO" id="GO:0016787">
    <property type="term" value="F:hydrolase activity"/>
    <property type="evidence" value="ECO:0007669"/>
    <property type="project" value="UniProtKB-KW"/>
</dbReference>
<sequence length="386" mass="42713">MWSWKQIAALVPHSAHDSVDWAACLDAFPQLELARTTPQDPIYHAEGDVWTHTQMVVTELLQDGDYAGLTNEERETVFLAALLHDVAKCSTTQIADDGRISQPGHSRRGALDARLMLWEAGAPVARREAVCRLIAVHQVPFFAFADSRRGVSPEFMVRELSWQVDLHLLVLLARADIRGRICPDVGNVLVNIELFRELALEEGCLRKPRSFASAETALRYFRGAELHPDYALHEDPGSRVIVMCGLPASGKNHWVTQHHAGLPVVSFDDARAELGLRHGENEGAAAHRAVDKAKSLLRAKAAFVWNATHLSRQMRGKTLDLCLAYGAQVELVHLEAARSTLLARNSKRDTTLGNAALLGMLHRWEVPLPTEAHGLQLLVNESSTQT</sequence>
<dbReference type="GO" id="GO:0000166">
    <property type="term" value="F:nucleotide binding"/>
    <property type="evidence" value="ECO:0007669"/>
    <property type="project" value="UniProtKB-KW"/>
</dbReference>
<dbReference type="HOGENOM" id="CLU_059923_1_0_4"/>
<feature type="domain" description="HD" evidence="2">
    <location>
        <begin position="52"/>
        <end position="141"/>
    </location>
</feature>
<name>A0A076PNK9_COMTE</name>
<dbReference type="InterPro" id="IPR027417">
    <property type="entry name" value="P-loop_NTPase"/>
</dbReference>
<protein>
    <submittedName>
        <fullName evidence="3">Metal-dependent phosphohydrolase</fullName>
    </submittedName>
</protein>
<evidence type="ECO:0000259" key="2">
    <source>
        <dbReference type="Pfam" id="PF01966"/>
    </source>
</evidence>
<dbReference type="InterPro" id="IPR003607">
    <property type="entry name" value="HD/PDEase_dom"/>
</dbReference>